<feature type="transmembrane region" description="Helical" evidence="1">
    <location>
        <begin position="44"/>
        <end position="62"/>
    </location>
</feature>
<keyword evidence="1" id="KW-0812">Transmembrane</keyword>
<keyword evidence="3" id="KW-1185">Reference proteome</keyword>
<comment type="caution">
    <text evidence="2">The sequence shown here is derived from an EMBL/GenBank/DDBJ whole genome shotgun (WGS) entry which is preliminary data.</text>
</comment>
<sequence length="90" mass="10383">MGIKVKKIKMPGIGRVFIFFGVFGVMMTLQYIQQVYQFDFLLNSILIIFSISIVLSLIDFIFIKEGKTYIRNLLFGVIYVLTTIPILILL</sequence>
<evidence type="ECO:0000313" key="3">
    <source>
        <dbReference type="Proteomes" id="UP000789833"/>
    </source>
</evidence>
<evidence type="ECO:0000313" key="2">
    <source>
        <dbReference type="EMBL" id="CAG9623571.1"/>
    </source>
</evidence>
<organism evidence="2 3">
    <name type="scientific">Sutcliffiella rhizosphaerae</name>
    <dbReference type="NCBI Taxonomy" id="2880967"/>
    <lineage>
        <taxon>Bacteria</taxon>
        <taxon>Bacillati</taxon>
        <taxon>Bacillota</taxon>
        <taxon>Bacilli</taxon>
        <taxon>Bacillales</taxon>
        <taxon>Bacillaceae</taxon>
        <taxon>Sutcliffiella</taxon>
    </lineage>
</organism>
<proteinExistence type="predicted"/>
<reference evidence="2 3" key="1">
    <citation type="submission" date="2021-10" db="EMBL/GenBank/DDBJ databases">
        <authorList>
            <person name="Criscuolo A."/>
        </authorList>
    </citation>
    <scope>NUCLEOTIDE SEQUENCE [LARGE SCALE GENOMIC DNA]</scope>
    <source>
        <strain evidence="3">CIP 111883</strain>
    </source>
</reference>
<keyword evidence="1" id="KW-1133">Transmembrane helix</keyword>
<evidence type="ECO:0008006" key="4">
    <source>
        <dbReference type="Google" id="ProtNLM"/>
    </source>
</evidence>
<keyword evidence="1" id="KW-0472">Membrane</keyword>
<name>A0ABN8AHG2_9BACI</name>
<gene>
    <name evidence="2" type="ORF">BACCIP111883_04389</name>
</gene>
<protein>
    <recommendedName>
        <fullName evidence="4">DUF3953 domain-containing protein</fullName>
    </recommendedName>
</protein>
<feature type="transmembrane region" description="Helical" evidence="1">
    <location>
        <begin position="69"/>
        <end position="89"/>
    </location>
</feature>
<evidence type="ECO:0000256" key="1">
    <source>
        <dbReference type="SAM" id="Phobius"/>
    </source>
</evidence>
<accession>A0ABN8AHG2</accession>
<dbReference type="Proteomes" id="UP000789833">
    <property type="component" value="Unassembled WGS sequence"/>
</dbReference>
<feature type="transmembrane region" description="Helical" evidence="1">
    <location>
        <begin position="12"/>
        <end position="32"/>
    </location>
</feature>
<dbReference type="EMBL" id="CAKJTJ010000054">
    <property type="protein sequence ID" value="CAG9623571.1"/>
    <property type="molecule type" value="Genomic_DNA"/>
</dbReference>